<dbReference type="PANTHER" id="PTHR38479">
    <property type="entry name" value="LMO0824 PROTEIN"/>
    <property type="match status" value="1"/>
</dbReference>
<proteinExistence type="predicted"/>
<dbReference type="KEGG" id="cok:COCCU_07675"/>
<dbReference type="EMBL" id="CP046455">
    <property type="protein sequence ID" value="QGU07468.1"/>
    <property type="molecule type" value="Genomic_DNA"/>
</dbReference>
<sequence>MRLVTNDERRARLGVRHALTVSTGLRTPEEVARALVGLHATESASVHLSIGARSREISISDVQRSLYHSRTLITQLSMRETLFAYPRDLIPAVLGSAAARVAGVARRRLIRDLERWGSTGEGEGQAWLTAAETTVLSGLADGVPRSSKQIRTEIVEVSGVINQAPDKSWGGPVAIAPKVLALLNLQGSLARAGNAGDWYRNHPTWTTARAWWGQEPPGPLTARQGYAELVHRWLWSYGPGTVEDMAWWLGTTKTAIRAALENVDARQVVLEDGSVGWLRSDDLDVITAAEDWVALLPMFDPTVMGWKKRDFYLGEHAPQLFDSAGNSGTTAWVNGRVVGVWIQDAGGQVQVRLLEEVSAAAGEALLAEAERLNQLLEGKRVFTVYPSPAMQPEAELRILSPDLSAESCGKRSQ</sequence>
<accession>A0A6B8WM74</accession>
<protein>
    <recommendedName>
        <fullName evidence="3">Winged helix DNA-binding domain-containing protein</fullName>
    </recommendedName>
</protein>
<evidence type="ECO:0000313" key="2">
    <source>
        <dbReference type="Proteomes" id="UP000424462"/>
    </source>
</evidence>
<dbReference type="InterPro" id="IPR009351">
    <property type="entry name" value="AlkZ-like"/>
</dbReference>
<dbReference type="AlphaFoldDB" id="A0A6B8WM74"/>
<keyword evidence="2" id="KW-1185">Reference proteome</keyword>
<name>A0A6B8WM74_9CORY</name>
<dbReference type="PANTHER" id="PTHR38479:SF2">
    <property type="entry name" value="WINGED HELIX DNA-BINDING DOMAIN-CONTAINING PROTEIN"/>
    <property type="match status" value="1"/>
</dbReference>
<dbReference type="RefSeq" id="WP_156230960.1">
    <property type="nucleotide sequence ID" value="NZ_CP046455.1"/>
</dbReference>
<reference evidence="1 2" key="1">
    <citation type="submission" date="2019-11" db="EMBL/GenBank/DDBJ databases">
        <title>Complete genome sequence of Corynebacterium kalinowskii 1959, a novel Corynebacterium species isolated from soil of a small paddock in Vilsendorf, Germany.</title>
        <authorList>
            <person name="Schaffert L."/>
            <person name="Ruwe M."/>
            <person name="Milse J."/>
            <person name="Hanuschka K."/>
            <person name="Ortseifen V."/>
            <person name="Droste J."/>
            <person name="Brandt D."/>
            <person name="Schlueter L."/>
            <person name="Kutter Y."/>
            <person name="Vinke S."/>
            <person name="Viehoefer P."/>
            <person name="Jacob L."/>
            <person name="Luebke N.-C."/>
            <person name="Schulte-Berndt E."/>
            <person name="Hain C."/>
            <person name="Linder M."/>
            <person name="Schmidt P."/>
            <person name="Wollenschlaeger L."/>
            <person name="Luttermann T."/>
            <person name="Thieme E."/>
            <person name="Hassa J."/>
            <person name="Haak M."/>
            <person name="Wittchen M."/>
            <person name="Mentz A."/>
            <person name="Persicke M."/>
            <person name="Busche T."/>
            <person name="Ruckert C."/>
        </authorList>
    </citation>
    <scope>NUCLEOTIDE SEQUENCE [LARGE SCALE GENOMIC DNA]</scope>
    <source>
        <strain evidence="1 2">2039</strain>
    </source>
</reference>
<gene>
    <name evidence="1" type="ORF">COCCU_07675</name>
</gene>
<dbReference type="Proteomes" id="UP000424462">
    <property type="component" value="Chromosome"/>
</dbReference>
<organism evidence="1 2">
    <name type="scientific">Corynebacterium occultum</name>
    <dbReference type="NCBI Taxonomy" id="2675219"/>
    <lineage>
        <taxon>Bacteria</taxon>
        <taxon>Bacillati</taxon>
        <taxon>Actinomycetota</taxon>
        <taxon>Actinomycetes</taxon>
        <taxon>Mycobacteriales</taxon>
        <taxon>Corynebacteriaceae</taxon>
        <taxon>Corynebacterium</taxon>
    </lineage>
</organism>
<dbReference type="Pfam" id="PF06224">
    <property type="entry name" value="AlkZ-like"/>
    <property type="match status" value="1"/>
</dbReference>
<evidence type="ECO:0008006" key="3">
    <source>
        <dbReference type="Google" id="ProtNLM"/>
    </source>
</evidence>
<evidence type="ECO:0000313" key="1">
    <source>
        <dbReference type="EMBL" id="QGU07468.1"/>
    </source>
</evidence>